<dbReference type="EMBL" id="VVXH01000006">
    <property type="protein sequence ID" value="KAA2378907.1"/>
    <property type="molecule type" value="Genomic_DNA"/>
</dbReference>
<sequence length="135" mass="14949">MIEKVTLQLSGDADFTSEGGPRCEEMNPKTLLLYAAAKCVGKTALMIMDKERFRPKRFEIGISGELSDETPQSESTFKSFHVVYNIECDTEDDQAKVGRAVTLAHEKYCGMMQMLRKVAPVSHEIAVVSTDAVKA</sequence>
<evidence type="ECO:0000313" key="3">
    <source>
        <dbReference type="Proteomes" id="UP000195772"/>
    </source>
</evidence>
<dbReference type="Proteomes" id="UP000195772">
    <property type="component" value="Unassembled WGS sequence"/>
</dbReference>
<dbReference type="Gene3D" id="3.30.300.20">
    <property type="match status" value="1"/>
</dbReference>
<comment type="caution">
    <text evidence="2">The sequence shown here is derived from an EMBL/GenBank/DDBJ whole genome shotgun (WGS) entry which is preliminary data.</text>
</comment>
<accession>A0A1Y3R0L2</accession>
<evidence type="ECO:0000313" key="4">
    <source>
        <dbReference type="Proteomes" id="UP000322940"/>
    </source>
</evidence>
<dbReference type="Pfam" id="PF02566">
    <property type="entry name" value="OsmC"/>
    <property type="match status" value="1"/>
</dbReference>
<dbReference type="OrthoDB" id="9804010at2"/>
<dbReference type="eggNOG" id="COG1765">
    <property type="taxonomic scope" value="Bacteria"/>
</dbReference>
<dbReference type="RefSeq" id="WP_032135902.1">
    <property type="nucleotide sequence ID" value="NZ_AP025562.1"/>
</dbReference>
<dbReference type="InterPro" id="IPR036102">
    <property type="entry name" value="OsmC/Ohrsf"/>
</dbReference>
<dbReference type="Proteomes" id="UP000322940">
    <property type="component" value="Unassembled WGS sequence"/>
</dbReference>
<evidence type="ECO:0000313" key="2">
    <source>
        <dbReference type="EMBL" id="OUN04108.1"/>
    </source>
</evidence>
<protein>
    <submittedName>
        <fullName evidence="2">Disulfide bond formation regulator</fullName>
    </submittedName>
    <submittedName>
        <fullName evidence="1">OsmC family peroxiredoxin</fullName>
    </submittedName>
</protein>
<reference evidence="2" key="2">
    <citation type="journal article" date="2018" name="BMC Genomics">
        <title>Whole genome sequencing and function prediction of 133 gut anaerobes isolated from chicken caecum in pure cultures.</title>
        <authorList>
            <person name="Medvecky M."/>
            <person name="Cejkova D."/>
            <person name="Polansky O."/>
            <person name="Karasova D."/>
            <person name="Kubasova T."/>
            <person name="Cizek A."/>
            <person name="Rychlik I."/>
        </authorList>
    </citation>
    <scope>NUCLEOTIDE SEQUENCE</scope>
    <source>
        <strain evidence="2">An90</strain>
    </source>
</reference>
<dbReference type="SUPFAM" id="SSF82784">
    <property type="entry name" value="OsmC-like"/>
    <property type="match status" value="1"/>
</dbReference>
<gene>
    <name evidence="2" type="ORF">B5G41_06535</name>
    <name evidence="1" type="ORF">F2Y10_07565</name>
</gene>
<organism evidence="2 3">
    <name type="scientific">Alistipes onderdonkii</name>
    <dbReference type="NCBI Taxonomy" id="328813"/>
    <lineage>
        <taxon>Bacteria</taxon>
        <taxon>Pseudomonadati</taxon>
        <taxon>Bacteroidota</taxon>
        <taxon>Bacteroidia</taxon>
        <taxon>Bacteroidales</taxon>
        <taxon>Rikenellaceae</taxon>
        <taxon>Alistipes</taxon>
    </lineage>
</organism>
<dbReference type="InterPro" id="IPR003718">
    <property type="entry name" value="OsmC/Ohr_fam"/>
</dbReference>
<reference evidence="1 4" key="3">
    <citation type="journal article" date="2019" name="Nat. Med.">
        <title>A library of human gut bacterial isolates paired with longitudinal multiomics data enables mechanistic microbiome research.</title>
        <authorList>
            <person name="Poyet M."/>
            <person name="Groussin M."/>
            <person name="Gibbons S.M."/>
            <person name="Avila-Pacheco J."/>
            <person name="Jiang X."/>
            <person name="Kearney S.M."/>
            <person name="Perrotta A.R."/>
            <person name="Berdy B."/>
            <person name="Zhao S."/>
            <person name="Lieberman T.D."/>
            <person name="Swanson P.K."/>
            <person name="Smith M."/>
            <person name="Roesemann S."/>
            <person name="Alexander J.E."/>
            <person name="Rich S.A."/>
            <person name="Livny J."/>
            <person name="Vlamakis H."/>
            <person name="Clish C."/>
            <person name="Bullock K."/>
            <person name="Deik A."/>
            <person name="Scott J."/>
            <person name="Pierce K.A."/>
            <person name="Xavier R.J."/>
            <person name="Alm E.J."/>
        </authorList>
    </citation>
    <scope>NUCLEOTIDE SEQUENCE [LARGE SCALE GENOMIC DNA]</scope>
    <source>
        <strain evidence="1 4">BIOML-A266</strain>
    </source>
</reference>
<dbReference type="PANTHER" id="PTHR34352">
    <property type="entry name" value="PROTEIN YHFA"/>
    <property type="match status" value="1"/>
</dbReference>
<proteinExistence type="predicted"/>
<name>A0A1Y3R0L2_9BACT</name>
<dbReference type="PANTHER" id="PTHR34352:SF1">
    <property type="entry name" value="PROTEIN YHFA"/>
    <property type="match status" value="1"/>
</dbReference>
<reference evidence="3" key="1">
    <citation type="submission" date="2017-04" db="EMBL/GenBank/DDBJ databases">
        <title>Function of individual gut microbiota members based on whole genome sequencing of pure cultures obtained from chicken caecum.</title>
        <authorList>
            <person name="Medvecky M."/>
            <person name="Cejkova D."/>
            <person name="Polansky O."/>
            <person name="Karasova D."/>
            <person name="Kubasova T."/>
            <person name="Cizek A."/>
            <person name="Rychlik I."/>
        </authorList>
    </citation>
    <scope>NUCLEOTIDE SEQUENCE [LARGE SCALE GENOMIC DNA]</scope>
    <source>
        <strain evidence="3">An90</strain>
    </source>
</reference>
<dbReference type="InterPro" id="IPR015946">
    <property type="entry name" value="KH_dom-like_a/b"/>
</dbReference>
<dbReference type="EMBL" id="NFHB01000003">
    <property type="protein sequence ID" value="OUN04108.1"/>
    <property type="molecule type" value="Genomic_DNA"/>
</dbReference>
<dbReference type="GeneID" id="59807128"/>
<evidence type="ECO:0000313" key="1">
    <source>
        <dbReference type="EMBL" id="KAA2378907.1"/>
    </source>
</evidence>
<dbReference type="AlphaFoldDB" id="A0A1Y3R0L2"/>